<reference evidence="3" key="1">
    <citation type="submission" date="2018-10" db="EMBL/GenBank/DDBJ databases">
        <title>Hidden diversity of soil giant viruses.</title>
        <authorList>
            <person name="Schulz F."/>
            <person name="Alteio L."/>
            <person name="Goudeau D."/>
            <person name="Ryan E.M."/>
            <person name="Malmstrom R.R."/>
            <person name="Blanchard J."/>
            <person name="Woyke T."/>
        </authorList>
    </citation>
    <scope>NUCLEOTIDE SEQUENCE</scope>
    <source>
        <strain evidence="3">BAV1</strain>
    </source>
</reference>
<dbReference type="Gene3D" id="3.30.70.330">
    <property type="match status" value="1"/>
</dbReference>
<feature type="compositionally biased region" description="Basic and acidic residues" evidence="1">
    <location>
        <begin position="159"/>
        <end position="173"/>
    </location>
</feature>
<dbReference type="PROSITE" id="PS50102">
    <property type="entry name" value="RRM"/>
    <property type="match status" value="1"/>
</dbReference>
<protein>
    <recommendedName>
        <fullName evidence="2">RRM domain-containing protein</fullName>
    </recommendedName>
</protein>
<organism evidence="3">
    <name type="scientific">Barrevirus sp</name>
    <dbReference type="NCBI Taxonomy" id="2487763"/>
    <lineage>
        <taxon>Viruses</taxon>
        <taxon>Varidnaviria</taxon>
        <taxon>Bamfordvirae</taxon>
        <taxon>Nucleocytoviricota</taxon>
        <taxon>Megaviricetes</taxon>
        <taxon>Imitervirales</taxon>
        <taxon>Mimiviridae</taxon>
        <taxon>Klosneuvirinae</taxon>
    </lineage>
</organism>
<dbReference type="InterPro" id="IPR000504">
    <property type="entry name" value="RRM_dom"/>
</dbReference>
<evidence type="ECO:0000256" key="1">
    <source>
        <dbReference type="SAM" id="MobiDB-lite"/>
    </source>
</evidence>
<dbReference type="EMBL" id="MK072007">
    <property type="protein sequence ID" value="AYV77065.1"/>
    <property type="molecule type" value="Genomic_DNA"/>
</dbReference>
<feature type="region of interest" description="Disordered" evidence="1">
    <location>
        <begin position="116"/>
        <end position="173"/>
    </location>
</feature>
<dbReference type="CDD" id="cd00590">
    <property type="entry name" value="RRM_SF"/>
    <property type="match status" value="1"/>
</dbReference>
<evidence type="ECO:0000313" key="3">
    <source>
        <dbReference type="EMBL" id="AYV77065.1"/>
    </source>
</evidence>
<feature type="domain" description="RRM" evidence="2">
    <location>
        <begin position="214"/>
        <end position="290"/>
    </location>
</feature>
<dbReference type="SUPFAM" id="SSF54928">
    <property type="entry name" value="RNA-binding domain, RBD"/>
    <property type="match status" value="1"/>
</dbReference>
<dbReference type="GO" id="GO:0003723">
    <property type="term" value="F:RNA binding"/>
    <property type="evidence" value="ECO:0007669"/>
    <property type="project" value="InterPro"/>
</dbReference>
<feature type="compositionally biased region" description="Basic and acidic residues" evidence="1">
    <location>
        <begin position="139"/>
        <end position="153"/>
    </location>
</feature>
<proteinExistence type="predicted"/>
<sequence>MSSSLDILKSKIYETQLKQQIFEDENLKQKFTNELRQSIIFDPILNQKFTDELRTAIFSDTKIINQLYQELHQKMASPFDNQTDFIFLPPDMTPSSSSFVEEGEYDQFDANVNNLLSESKKDKSKKDKRKKVSEEYDNSDTKRNNKKRDRLEKEDNDDHDTTNKKIKEEYNKNKEQDTSSRIYAFCGEPTCKCSYRPISAKDTARKDTSMISWTKLYLTNLPNNIDYHRLRTELGLCCLNEINTFPKHTYVNNHYAIIEFTNHDDATTMCNYLNGLILHGIKLQANFCKD</sequence>
<accession>A0A3G4ZQA6</accession>
<dbReference type="Pfam" id="PF00076">
    <property type="entry name" value="RRM_1"/>
    <property type="match status" value="1"/>
</dbReference>
<dbReference type="InterPro" id="IPR012677">
    <property type="entry name" value="Nucleotide-bd_a/b_plait_sf"/>
</dbReference>
<dbReference type="InterPro" id="IPR035979">
    <property type="entry name" value="RBD_domain_sf"/>
</dbReference>
<gene>
    <name evidence="3" type="ORF">Barrevirus10_11</name>
</gene>
<name>A0A3G4ZQA6_9VIRU</name>
<evidence type="ECO:0000259" key="2">
    <source>
        <dbReference type="PROSITE" id="PS50102"/>
    </source>
</evidence>